<sequence>MNQLQYRLYKSTLNSLPHKQRLAILNRIGRTNPLGIYKHKNSNTIVLAVHSAASSKPFYFMYWDNGQEIAKGHHLFTFNNKQQYRLIVNFETENVDFLSVK</sequence>
<dbReference type="RefSeq" id="WP_317958064.1">
    <property type="nucleotide sequence ID" value="NZ_BSKO01000001.1"/>
</dbReference>
<organism evidence="1 2">
    <name type="scientific">Oceanobacillus kimchii</name>
    <dbReference type="NCBI Taxonomy" id="746691"/>
    <lineage>
        <taxon>Bacteria</taxon>
        <taxon>Bacillati</taxon>
        <taxon>Bacillota</taxon>
        <taxon>Bacilli</taxon>
        <taxon>Bacillales</taxon>
        <taxon>Bacillaceae</taxon>
        <taxon>Oceanobacillus</taxon>
    </lineage>
</organism>
<comment type="caution">
    <text evidence="1">The sequence shown here is derived from an EMBL/GenBank/DDBJ whole genome shotgun (WGS) entry which is preliminary data.</text>
</comment>
<name>A0ABQ5TJ53_9BACI</name>
<evidence type="ECO:0000313" key="1">
    <source>
        <dbReference type="EMBL" id="GLO66182.1"/>
    </source>
</evidence>
<proteinExistence type="predicted"/>
<gene>
    <name evidence="1" type="ORF">MACH08_19660</name>
</gene>
<evidence type="ECO:0000313" key="2">
    <source>
        <dbReference type="Proteomes" id="UP001275436"/>
    </source>
</evidence>
<protein>
    <submittedName>
        <fullName evidence="1">Uncharacterized protein</fullName>
    </submittedName>
</protein>
<dbReference type="EMBL" id="BSKO01000001">
    <property type="protein sequence ID" value="GLO66182.1"/>
    <property type="molecule type" value="Genomic_DNA"/>
</dbReference>
<reference evidence="1 2" key="1">
    <citation type="submission" date="2023-02" db="EMBL/GenBank/DDBJ databases">
        <title>Oceanobacillus kimchii IFOP_LL358 isolated form Alexandrium catenella lab strain.</title>
        <authorList>
            <person name="Gajardo G."/>
            <person name="Ueki S."/>
            <person name="Maruyama F."/>
        </authorList>
    </citation>
    <scope>NUCLEOTIDE SEQUENCE [LARGE SCALE GENOMIC DNA]</scope>
    <source>
        <strain evidence="1 2">IFOP_LL358</strain>
    </source>
</reference>
<dbReference type="Proteomes" id="UP001275436">
    <property type="component" value="Unassembled WGS sequence"/>
</dbReference>
<accession>A0ABQ5TJ53</accession>
<keyword evidence="2" id="KW-1185">Reference proteome</keyword>